<keyword evidence="11" id="KW-1185">Reference proteome</keyword>
<dbReference type="Proteomes" id="UP000594262">
    <property type="component" value="Unplaced"/>
</dbReference>
<feature type="compositionally biased region" description="Low complexity" evidence="8">
    <location>
        <begin position="315"/>
        <end position="329"/>
    </location>
</feature>
<dbReference type="GO" id="GO:0000987">
    <property type="term" value="F:cis-regulatory region sequence-specific DNA binding"/>
    <property type="evidence" value="ECO:0007669"/>
    <property type="project" value="TreeGrafter"/>
</dbReference>
<dbReference type="InterPro" id="IPR036390">
    <property type="entry name" value="WH_DNA-bd_sf"/>
</dbReference>
<dbReference type="GO" id="GO:0042795">
    <property type="term" value="P:snRNA transcription by RNA polymerase II"/>
    <property type="evidence" value="ECO:0007669"/>
    <property type="project" value="TreeGrafter"/>
</dbReference>
<comment type="similarity">
    <text evidence="2 6">Belongs to the ELL/occludin family.</text>
</comment>
<keyword evidence="7" id="KW-0175">Coiled coil</keyword>
<dbReference type="InterPro" id="IPR019464">
    <property type="entry name" value="ELL_N"/>
</dbReference>
<keyword evidence="5" id="KW-0539">Nucleus</keyword>
<protein>
    <recommendedName>
        <fullName evidence="9">OCEL domain-containing protein</fullName>
    </recommendedName>
</protein>
<evidence type="ECO:0000256" key="1">
    <source>
        <dbReference type="ARBA" id="ARBA00004123"/>
    </source>
</evidence>
<accession>A0A7M5UXJ9</accession>
<dbReference type="Pfam" id="PF07303">
    <property type="entry name" value="Occludin_ELL"/>
    <property type="match status" value="1"/>
</dbReference>
<dbReference type="SUPFAM" id="SSF46785">
    <property type="entry name" value="Winged helix' DNA-binding domain"/>
    <property type="match status" value="1"/>
</dbReference>
<feature type="compositionally biased region" description="Basic and acidic residues" evidence="8">
    <location>
        <begin position="131"/>
        <end position="143"/>
    </location>
</feature>
<evidence type="ECO:0000256" key="8">
    <source>
        <dbReference type="SAM" id="MobiDB-lite"/>
    </source>
</evidence>
<keyword evidence="3" id="KW-0805">Transcription regulation</keyword>
<dbReference type="InterPro" id="IPR010844">
    <property type="entry name" value="Occludin_ELL"/>
</dbReference>
<evidence type="ECO:0000256" key="3">
    <source>
        <dbReference type="ARBA" id="ARBA00023015"/>
    </source>
</evidence>
<dbReference type="PANTHER" id="PTHR23288">
    <property type="entry name" value="OCCLUDIN AND RNA POLYMERASE II ELONGATION FACTOR ELL"/>
    <property type="match status" value="1"/>
</dbReference>
<dbReference type="Gene3D" id="1.10.10.2670">
    <property type="entry name" value="E3 ubiquitin-protein ligase"/>
    <property type="match status" value="1"/>
</dbReference>
<feature type="compositionally biased region" description="Low complexity" evidence="8">
    <location>
        <begin position="192"/>
        <end position="205"/>
    </location>
</feature>
<evidence type="ECO:0000256" key="4">
    <source>
        <dbReference type="ARBA" id="ARBA00023163"/>
    </source>
</evidence>
<feature type="compositionally biased region" description="Low complexity" evidence="8">
    <location>
        <begin position="169"/>
        <end position="179"/>
    </location>
</feature>
<dbReference type="GeneID" id="136817839"/>
<dbReference type="GO" id="GO:0032968">
    <property type="term" value="P:positive regulation of transcription elongation by RNA polymerase II"/>
    <property type="evidence" value="ECO:0007669"/>
    <property type="project" value="TreeGrafter"/>
</dbReference>
<sequence>MAQTLVEDRAYHLTGDENVDGKCFYSVKLTDSCLKAIEQYIIHKNTSRSQPRIKFDGQNGTISIPGKSSSEKKFHFGVSALTSGQGAIECIKHPDRKSNQLISYGSLVSKISINATEDVYENTAKRMAQVDQERKDVRTKEIDFGNMKKRKQQTKTKIITPDSHKHIHNSSSNSSSSSSFKKKLPAPTPNHSSPSQSVSSTSRSSPAMPNRNNAALATAQAAGKSFTCRERVVHILALRPHKKPELIQRLTREAMSQKDRNNLAMVIQQVSSIQDNQHKLHAHLYNDINVDTWPFYNENERTIVKKNIATHRKQQQTSSPQQVSSTSKSPAEEKQTVKPSSDEKPEKAHKRSHTDKDQSAHNNKRQKTNYEEPTSTVSSSNNKTTSEDSAPSPKKHAPSPTKSNAESTATSTGEESPPTVASTSKTPEYLKQYKPIRWKEQRRQYKTDFETEYPVYLRLKEKVDAVKIKFKELQEEYNGYNPGTPEHQYCEKKIIEAYEKLERDDDNYHEQRRKYEELEQKLRYIKKLVVEYDQSMMNE</sequence>
<feature type="domain" description="OCEL" evidence="9">
    <location>
        <begin position="427"/>
        <end position="537"/>
    </location>
</feature>
<dbReference type="Pfam" id="PF10390">
    <property type="entry name" value="ELL"/>
    <property type="match status" value="1"/>
</dbReference>
<dbReference type="InterPro" id="IPR042065">
    <property type="entry name" value="E3_ELL-like"/>
</dbReference>
<name>A0A7M5UXJ9_9CNID</name>
<evidence type="ECO:0000256" key="7">
    <source>
        <dbReference type="SAM" id="Coils"/>
    </source>
</evidence>
<dbReference type="AlphaFoldDB" id="A0A7M5UXJ9"/>
<dbReference type="Gene3D" id="6.10.140.340">
    <property type="match status" value="1"/>
</dbReference>
<evidence type="ECO:0000313" key="11">
    <source>
        <dbReference type="Proteomes" id="UP000594262"/>
    </source>
</evidence>
<dbReference type="OrthoDB" id="6284217at2759"/>
<evidence type="ECO:0000256" key="2">
    <source>
        <dbReference type="ARBA" id="ARBA00009171"/>
    </source>
</evidence>
<proteinExistence type="inferred from homology"/>
<feature type="region of interest" description="Disordered" evidence="8">
    <location>
        <begin position="310"/>
        <end position="434"/>
    </location>
</feature>
<dbReference type="EnsemblMetazoa" id="CLYHEMT002865.1">
    <property type="protein sequence ID" value="CLYHEMP002865.1"/>
    <property type="gene ID" value="CLYHEMG002865"/>
</dbReference>
<dbReference type="InterPro" id="IPR031176">
    <property type="entry name" value="ELL/occludin"/>
</dbReference>
<reference evidence="10" key="1">
    <citation type="submission" date="2021-01" db="UniProtKB">
        <authorList>
            <consortium name="EnsemblMetazoa"/>
        </authorList>
    </citation>
    <scope>IDENTIFICATION</scope>
</reference>
<comment type="subcellular location">
    <subcellularLocation>
        <location evidence="1">Nucleus</location>
    </subcellularLocation>
</comment>
<feature type="region of interest" description="Disordered" evidence="8">
    <location>
        <begin position="128"/>
        <end position="210"/>
    </location>
</feature>
<feature type="compositionally biased region" description="Basic and acidic residues" evidence="8">
    <location>
        <begin position="330"/>
        <end position="346"/>
    </location>
</feature>
<organism evidence="10 11">
    <name type="scientific">Clytia hemisphaerica</name>
    <dbReference type="NCBI Taxonomy" id="252671"/>
    <lineage>
        <taxon>Eukaryota</taxon>
        <taxon>Metazoa</taxon>
        <taxon>Cnidaria</taxon>
        <taxon>Hydrozoa</taxon>
        <taxon>Hydroidolina</taxon>
        <taxon>Leptothecata</taxon>
        <taxon>Obeliida</taxon>
        <taxon>Clytiidae</taxon>
        <taxon>Clytia</taxon>
    </lineage>
</organism>
<evidence type="ECO:0000259" key="9">
    <source>
        <dbReference type="PROSITE" id="PS51980"/>
    </source>
</evidence>
<evidence type="ECO:0000256" key="6">
    <source>
        <dbReference type="PROSITE-ProRule" id="PRU01324"/>
    </source>
</evidence>
<feature type="compositionally biased region" description="Polar residues" evidence="8">
    <location>
        <begin position="404"/>
        <end position="426"/>
    </location>
</feature>
<feature type="compositionally biased region" description="Low complexity" evidence="8">
    <location>
        <begin position="374"/>
        <end position="403"/>
    </location>
</feature>
<evidence type="ECO:0000256" key="5">
    <source>
        <dbReference type="ARBA" id="ARBA00023242"/>
    </source>
</evidence>
<dbReference type="GO" id="GO:0006368">
    <property type="term" value="P:transcription elongation by RNA polymerase II"/>
    <property type="evidence" value="ECO:0007669"/>
    <property type="project" value="InterPro"/>
</dbReference>
<dbReference type="SUPFAM" id="SSF144292">
    <property type="entry name" value="occludin/ELL-like"/>
    <property type="match status" value="1"/>
</dbReference>
<evidence type="ECO:0000313" key="10">
    <source>
        <dbReference type="EnsemblMetazoa" id="CLYHEMP002865.1"/>
    </source>
</evidence>
<dbReference type="PANTHER" id="PTHR23288:SF17">
    <property type="entry name" value="RNA POLYMERASE II ELONGATION FACTOR ELL"/>
    <property type="match status" value="1"/>
</dbReference>
<feature type="coiled-coil region" evidence="7">
    <location>
        <begin position="456"/>
        <end position="528"/>
    </location>
</feature>
<dbReference type="PROSITE" id="PS51980">
    <property type="entry name" value="OCEL"/>
    <property type="match status" value="1"/>
</dbReference>
<dbReference type="RefSeq" id="XP_066930274.1">
    <property type="nucleotide sequence ID" value="XM_067074173.1"/>
</dbReference>
<dbReference type="GO" id="GO:0008023">
    <property type="term" value="C:transcription elongation factor complex"/>
    <property type="evidence" value="ECO:0007669"/>
    <property type="project" value="InterPro"/>
</dbReference>
<keyword evidence="4" id="KW-0804">Transcription</keyword>